<comment type="caution">
    <text evidence="2">The sequence shown here is derived from an EMBL/GenBank/DDBJ whole genome shotgun (WGS) entry which is preliminary data.</text>
</comment>
<dbReference type="AlphaFoldDB" id="A0A2N5CEM7"/>
<dbReference type="OrthoDB" id="8965578at2"/>
<proteinExistence type="predicted"/>
<accession>A0A2N5CEM7</accession>
<name>A0A2N5CEM7_9BURK</name>
<evidence type="ECO:0000313" key="2">
    <source>
        <dbReference type="EMBL" id="PLQ00691.1"/>
    </source>
</evidence>
<sequence>MDKKRIRVSHVAIPGNLSVLKLKSHLRTAIADVAKGSDDTEILLVKVLVPQVLGLRAGEKLFDKVLQGIVDKDSRVRRVSVEFVDGEITADKIAASEARTQKEIDAYGHLLEDEEDEEDGPDGTAP</sequence>
<dbReference type="Proteomes" id="UP000234341">
    <property type="component" value="Unassembled WGS sequence"/>
</dbReference>
<gene>
    <name evidence="2" type="ORF">CYJ10_09530</name>
</gene>
<feature type="compositionally biased region" description="Acidic residues" evidence="1">
    <location>
        <begin position="112"/>
        <end position="126"/>
    </location>
</feature>
<evidence type="ECO:0000256" key="1">
    <source>
        <dbReference type="SAM" id="MobiDB-lite"/>
    </source>
</evidence>
<protein>
    <submittedName>
        <fullName evidence="2">Uncharacterized protein</fullName>
    </submittedName>
</protein>
<evidence type="ECO:0000313" key="3">
    <source>
        <dbReference type="Proteomes" id="UP000234341"/>
    </source>
</evidence>
<feature type="region of interest" description="Disordered" evidence="1">
    <location>
        <begin position="105"/>
        <end position="126"/>
    </location>
</feature>
<reference evidence="2 3" key="1">
    <citation type="submission" date="2017-12" db="EMBL/GenBank/DDBJ databases">
        <title>Genome sequence of the active heterotrophic nitrifier-denitrifier, Cupriavidus pauculus UM1.</title>
        <authorList>
            <person name="Putonti C."/>
            <person name="Castignetti D."/>
        </authorList>
    </citation>
    <scope>NUCLEOTIDE SEQUENCE [LARGE SCALE GENOMIC DNA]</scope>
    <source>
        <strain evidence="2 3">UM1</strain>
    </source>
</reference>
<organism evidence="2 3">
    <name type="scientific">Cupriavidus pauculus</name>
    <dbReference type="NCBI Taxonomy" id="82633"/>
    <lineage>
        <taxon>Bacteria</taxon>
        <taxon>Pseudomonadati</taxon>
        <taxon>Pseudomonadota</taxon>
        <taxon>Betaproteobacteria</taxon>
        <taxon>Burkholderiales</taxon>
        <taxon>Burkholderiaceae</taxon>
        <taxon>Cupriavidus</taxon>
    </lineage>
</organism>
<dbReference type="EMBL" id="PJRP01000003">
    <property type="protein sequence ID" value="PLQ00691.1"/>
    <property type="molecule type" value="Genomic_DNA"/>
</dbReference>
<dbReference type="RefSeq" id="WP_101681258.1">
    <property type="nucleotide sequence ID" value="NZ_PJRP01000003.1"/>
</dbReference>